<dbReference type="Proteomes" id="UP001057402">
    <property type="component" value="Chromosome 3"/>
</dbReference>
<keyword evidence="2" id="KW-1185">Reference proteome</keyword>
<protein>
    <submittedName>
        <fullName evidence="1">Uncharacterized protein</fullName>
    </submittedName>
</protein>
<name>A0ACB9RW88_9MYRT</name>
<reference evidence="2" key="1">
    <citation type="journal article" date="2023" name="Front. Plant Sci.">
        <title>Chromosomal-level genome assembly of Melastoma candidum provides insights into trichome evolution.</title>
        <authorList>
            <person name="Zhong Y."/>
            <person name="Wu W."/>
            <person name="Sun C."/>
            <person name="Zou P."/>
            <person name="Liu Y."/>
            <person name="Dai S."/>
            <person name="Zhou R."/>
        </authorList>
    </citation>
    <scope>NUCLEOTIDE SEQUENCE [LARGE SCALE GENOMIC DNA]</scope>
</reference>
<sequence length="236" mass="26673">MDQFGNEYGFYLPSSSSSYSTSNSRMISFGSSGSPQFDEGDPPVNEPKNEVKRTRSSPEEHVIAERKRRERLTQRIVALSAIIPGLRKMDKASILEDAIKYLKELQERVRILEEEATRRARGSPLIVRSSNLGMDDFVSSNEEDIGNLIGEQYPEIEARISENYVLVRVHFEMNQYGVPKIMAEIEKLNLNIINSNVLPFGSSSFDLTAVALMKPEFRMTVKDVVDNLRQALIPPS</sequence>
<accession>A0ACB9RW88</accession>
<organism evidence="1 2">
    <name type="scientific">Melastoma candidum</name>
    <dbReference type="NCBI Taxonomy" id="119954"/>
    <lineage>
        <taxon>Eukaryota</taxon>
        <taxon>Viridiplantae</taxon>
        <taxon>Streptophyta</taxon>
        <taxon>Embryophyta</taxon>
        <taxon>Tracheophyta</taxon>
        <taxon>Spermatophyta</taxon>
        <taxon>Magnoliopsida</taxon>
        <taxon>eudicotyledons</taxon>
        <taxon>Gunneridae</taxon>
        <taxon>Pentapetalae</taxon>
        <taxon>rosids</taxon>
        <taxon>malvids</taxon>
        <taxon>Myrtales</taxon>
        <taxon>Melastomataceae</taxon>
        <taxon>Melastomatoideae</taxon>
        <taxon>Melastomateae</taxon>
        <taxon>Melastoma</taxon>
    </lineage>
</organism>
<gene>
    <name evidence="1" type="ORF">MLD38_009295</name>
</gene>
<evidence type="ECO:0000313" key="1">
    <source>
        <dbReference type="EMBL" id="KAI4383461.1"/>
    </source>
</evidence>
<proteinExistence type="predicted"/>
<evidence type="ECO:0000313" key="2">
    <source>
        <dbReference type="Proteomes" id="UP001057402"/>
    </source>
</evidence>
<dbReference type="EMBL" id="CM042882">
    <property type="protein sequence ID" value="KAI4383461.1"/>
    <property type="molecule type" value="Genomic_DNA"/>
</dbReference>
<comment type="caution">
    <text evidence="1">The sequence shown here is derived from an EMBL/GenBank/DDBJ whole genome shotgun (WGS) entry which is preliminary data.</text>
</comment>